<feature type="domain" description="Methyltransferase" evidence="1">
    <location>
        <begin position="69"/>
        <end position="160"/>
    </location>
</feature>
<dbReference type="Gene3D" id="3.40.50.150">
    <property type="entry name" value="Vaccinia Virus protein VP39"/>
    <property type="match status" value="1"/>
</dbReference>
<dbReference type="PANTHER" id="PTHR43591:SF24">
    <property type="entry name" value="2-METHOXY-6-POLYPRENYL-1,4-BENZOQUINOL METHYLASE, MITOCHONDRIAL"/>
    <property type="match status" value="1"/>
</dbReference>
<accession>A0A8H7V3Y3</accession>
<organism evidence="2 3">
    <name type="scientific">Mucor saturninus</name>
    <dbReference type="NCBI Taxonomy" id="64648"/>
    <lineage>
        <taxon>Eukaryota</taxon>
        <taxon>Fungi</taxon>
        <taxon>Fungi incertae sedis</taxon>
        <taxon>Mucoromycota</taxon>
        <taxon>Mucoromycotina</taxon>
        <taxon>Mucoromycetes</taxon>
        <taxon>Mucorales</taxon>
        <taxon>Mucorineae</taxon>
        <taxon>Mucoraceae</taxon>
        <taxon>Mucor</taxon>
    </lineage>
</organism>
<comment type="caution">
    <text evidence="2">The sequence shown here is derived from an EMBL/GenBank/DDBJ whole genome shotgun (WGS) entry which is preliminary data.</text>
</comment>
<gene>
    <name evidence="2" type="ORF">INT47_011464</name>
</gene>
<dbReference type="Pfam" id="PF13649">
    <property type="entry name" value="Methyltransf_25"/>
    <property type="match status" value="1"/>
</dbReference>
<dbReference type="OrthoDB" id="2013972at2759"/>
<dbReference type="PANTHER" id="PTHR43591">
    <property type="entry name" value="METHYLTRANSFERASE"/>
    <property type="match status" value="1"/>
</dbReference>
<dbReference type="InterPro" id="IPR041698">
    <property type="entry name" value="Methyltransf_25"/>
</dbReference>
<sequence length="277" mass="31784">MTQINNSDTNSESNNYTDTYTTRYGRKYNAATNYLLPMDEGDRSSSSIRRVYRDHQTPIKEQLEKGINVLDSACGAGAHWTLTMKKQYPNCVYTGVDISNVFPAEKYSNINFVMGNISKRIPTPDEYFDFAFQKLLGLAFTREEWDSNLKELYRVLKHGGYVELSEIYAVSACNTGPLMDQVMNAFKTISKSKAIIVDKAPYELEHLLTKAGFTNPMVIIRNMPLNHGEHGKLYWKCMRAAYEILRPQFAQVYPEWNDVSFFEDFLNSAEEECSVTK</sequence>
<dbReference type="EMBL" id="JAEPRD010000083">
    <property type="protein sequence ID" value="KAG2200484.1"/>
    <property type="molecule type" value="Genomic_DNA"/>
</dbReference>
<dbReference type="Proteomes" id="UP000603453">
    <property type="component" value="Unassembled WGS sequence"/>
</dbReference>
<reference evidence="2" key="1">
    <citation type="submission" date="2020-12" db="EMBL/GenBank/DDBJ databases">
        <title>Metabolic potential, ecology and presence of endohyphal bacteria is reflected in genomic diversity of Mucoromycotina.</title>
        <authorList>
            <person name="Muszewska A."/>
            <person name="Okrasinska A."/>
            <person name="Steczkiewicz K."/>
            <person name="Drgas O."/>
            <person name="Orlowska M."/>
            <person name="Perlinska-Lenart U."/>
            <person name="Aleksandrzak-Piekarczyk T."/>
            <person name="Szatraj K."/>
            <person name="Zielenkiewicz U."/>
            <person name="Pilsyk S."/>
            <person name="Malc E."/>
            <person name="Mieczkowski P."/>
            <person name="Kruszewska J.S."/>
            <person name="Biernat P."/>
            <person name="Pawlowska J."/>
        </authorList>
    </citation>
    <scope>NUCLEOTIDE SEQUENCE</scope>
    <source>
        <strain evidence="2">WA0000017839</strain>
    </source>
</reference>
<evidence type="ECO:0000313" key="2">
    <source>
        <dbReference type="EMBL" id="KAG2200484.1"/>
    </source>
</evidence>
<dbReference type="GO" id="GO:0008168">
    <property type="term" value="F:methyltransferase activity"/>
    <property type="evidence" value="ECO:0007669"/>
    <property type="project" value="TreeGrafter"/>
</dbReference>
<dbReference type="SUPFAM" id="SSF53335">
    <property type="entry name" value="S-adenosyl-L-methionine-dependent methyltransferases"/>
    <property type="match status" value="1"/>
</dbReference>
<keyword evidence="3" id="KW-1185">Reference proteome</keyword>
<protein>
    <recommendedName>
        <fullName evidence="1">Methyltransferase domain-containing protein</fullName>
    </recommendedName>
</protein>
<feature type="non-terminal residue" evidence="2">
    <location>
        <position position="1"/>
    </location>
</feature>
<name>A0A8H7V3Y3_9FUNG</name>
<dbReference type="AlphaFoldDB" id="A0A8H7V3Y3"/>
<evidence type="ECO:0000313" key="3">
    <source>
        <dbReference type="Proteomes" id="UP000603453"/>
    </source>
</evidence>
<dbReference type="CDD" id="cd02440">
    <property type="entry name" value="AdoMet_MTases"/>
    <property type="match status" value="1"/>
</dbReference>
<evidence type="ECO:0000259" key="1">
    <source>
        <dbReference type="Pfam" id="PF13649"/>
    </source>
</evidence>
<proteinExistence type="predicted"/>
<dbReference type="InterPro" id="IPR029063">
    <property type="entry name" value="SAM-dependent_MTases_sf"/>
</dbReference>